<proteinExistence type="predicted"/>
<dbReference type="AlphaFoldDB" id="A0A915I252"/>
<organism evidence="1 2">
    <name type="scientific">Romanomermis culicivorax</name>
    <name type="common">Nematode worm</name>
    <dbReference type="NCBI Taxonomy" id="13658"/>
    <lineage>
        <taxon>Eukaryota</taxon>
        <taxon>Metazoa</taxon>
        <taxon>Ecdysozoa</taxon>
        <taxon>Nematoda</taxon>
        <taxon>Enoplea</taxon>
        <taxon>Dorylaimia</taxon>
        <taxon>Mermithida</taxon>
        <taxon>Mermithoidea</taxon>
        <taxon>Mermithidae</taxon>
        <taxon>Romanomermis</taxon>
    </lineage>
</organism>
<keyword evidence="1" id="KW-1185">Reference proteome</keyword>
<reference evidence="2" key="1">
    <citation type="submission" date="2022-11" db="UniProtKB">
        <authorList>
            <consortium name="WormBaseParasite"/>
        </authorList>
    </citation>
    <scope>IDENTIFICATION</scope>
</reference>
<name>A0A915I252_ROMCU</name>
<protein>
    <submittedName>
        <fullName evidence="2">Uncharacterized protein</fullName>
    </submittedName>
</protein>
<accession>A0A915I252</accession>
<evidence type="ECO:0000313" key="1">
    <source>
        <dbReference type="Proteomes" id="UP000887565"/>
    </source>
</evidence>
<dbReference type="Proteomes" id="UP000887565">
    <property type="component" value="Unplaced"/>
</dbReference>
<dbReference type="WBParaSite" id="nRc.2.0.1.t07905-RA">
    <property type="protein sequence ID" value="nRc.2.0.1.t07905-RA"/>
    <property type="gene ID" value="nRc.2.0.1.g07905"/>
</dbReference>
<sequence length="96" mass="10865">MQFLLGKVASRWKNALNSVAKNEMDPFSQQCCLKKSHNIRETQIIVQQAISGFIPLKVDQLSRIYSNAGFAGNELLPNVNDISFQNCLDLCYEQPM</sequence>
<evidence type="ECO:0000313" key="2">
    <source>
        <dbReference type="WBParaSite" id="nRc.2.0.1.t07905-RA"/>
    </source>
</evidence>